<protein>
    <submittedName>
        <fullName evidence="2">Uncharacterized protein</fullName>
    </submittedName>
</protein>
<proteinExistence type="predicted"/>
<name>A0ABR2JTL4_9EUKA</name>
<accession>A0ABR2JTL4</accession>
<reference evidence="2 3" key="1">
    <citation type="submission" date="2024-04" db="EMBL/GenBank/DDBJ databases">
        <title>Tritrichomonas musculus Genome.</title>
        <authorList>
            <person name="Alves-Ferreira E."/>
            <person name="Grigg M."/>
            <person name="Lorenzi H."/>
            <person name="Galac M."/>
        </authorList>
    </citation>
    <scope>NUCLEOTIDE SEQUENCE [LARGE SCALE GENOMIC DNA]</scope>
    <source>
        <strain evidence="2 3">EAF2021</strain>
    </source>
</reference>
<feature type="compositionally biased region" description="Basic and acidic residues" evidence="1">
    <location>
        <begin position="36"/>
        <end position="53"/>
    </location>
</feature>
<sequence>MCAFQLKNYPIKFESIYGNQELKKYYLDQILFPDKPSNEKDNNKSEKSKSDEHTNDDDNNIDLTQKGLGEVELDKSVISNPEDWQEYISELEKCVELLNKLSKYKGFNETIALPDDFKEKAMNYKTNMDYLTEQLNNVLQKISSLIQE</sequence>
<evidence type="ECO:0000256" key="1">
    <source>
        <dbReference type="SAM" id="MobiDB-lite"/>
    </source>
</evidence>
<dbReference type="Proteomes" id="UP001470230">
    <property type="component" value="Unassembled WGS sequence"/>
</dbReference>
<organism evidence="2 3">
    <name type="scientific">Tritrichomonas musculus</name>
    <dbReference type="NCBI Taxonomy" id="1915356"/>
    <lineage>
        <taxon>Eukaryota</taxon>
        <taxon>Metamonada</taxon>
        <taxon>Parabasalia</taxon>
        <taxon>Tritrichomonadida</taxon>
        <taxon>Tritrichomonadidae</taxon>
        <taxon>Tritrichomonas</taxon>
    </lineage>
</organism>
<comment type="caution">
    <text evidence="2">The sequence shown here is derived from an EMBL/GenBank/DDBJ whole genome shotgun (WGS) entry which is preliminary data.</text>
</comment>
<evidence type="ECO:0000313" key="3">
    <source>
        <dbReference type="Proteomes" id="UP001470230"/>
    </source>
</evidence>
<evidence type="ECO:0000313" key="2">
    <source>
        <dbReference type="EMBL" id="KAK8882224.1"/>
    </source>
</evidence>
<feature type="region of interest" description="Disordered" evidence="1">
    <location>
        <begin position="35"/>
        <end position="65"/>
    </location>
</feature>
<keyword evidence="3" id="KW-1185">Reference proteome</keyword>
<dbReference type="EMBL" id="JAPFFF010000009">
    <property type="protein sequence ID" value="KAK8882224.1"/>
    <property type="molecule type" value="Genomic_DNA"/>
</dbReference>
<gene>
    <name evidence="2" type="ORF">M9Y10_044865</name>
</gene>